<feature type="compositionally biased region" description="Basic and acidic residues" evidence="2">
    <location>
        <begin position="366"/>
        <end position="380"/>
    </location>
</feature>
<reference evidence="3 4" key="1">
    <citation type="journal article" date="2018" name="BMC Genomics">
        <title>The genome of Naegleria lovaniensis, the basis for a comparative approach to unravel pathogenicity factors of the human pathogenic amoeba N. fowleri.</title>
        <authorList>
            <person name="Liechti N."/>
            <person name="Schurch N."/>
            <person name="Bruggmann R."/>
            <person name="Wittwer M."/>
        </authorList>
    </citation>
    <scope>NUCLEOTIDE SEQUENCE [LARGE SCALE GENOMIC DNA]</scope>
    <source>
        <strain evidence="3 4">ATCC 30569</strain>
    </source>
</reference>
<dbReference type="InterPro" id="IPR001680">
    <property type="entry name" value="WD40_rpt"/>
</dbReference>
<dbReference type="PROSITE" id="PS50082">
    <property type="entry name" value="WD_REPEATS_2"/>
    <property type="match status" value="1"/>
</dbReference>
<feature type="compositionally biased region" description="Basic and acidic residues" evidence="2">
    <location>
        <begin position="17"/>
        <end position="29"/>
    </location>
</feature>
<evidence type="ECO:0000313" key="3">
    <source>
        <dbReference type="EMBL" id="KAG2392530.1"/>
    </source>
</evidence>
<dbReference type="RefSeq" id="XP_044554424.1">
    <property type="nucleotide sequence ID" value="XM_044686890.1"/>
</dbReference>
<dbReference type="CDD" id="cd00105">
    <property type="entry name" value="KH-I"/>
    <property type="match status" value="1"/>
</dbReference>
<dbReference type="GO" id="GO:0003723">
    <property type="term" value="F:RNA binding"/>
    <property type="evidence" value="ECO:0007669"/>
    <property type="project" value="InterPro"/>
</dbReference>
<feature type="repeat" description="WD" evidence="1">
    <location>
        <begin position="429"/>
        <end position="452"/>
    </location>
</feature>
<sequence length="1430" mass="165607">MQKQPGNKAYNSCEGDEVQHHHPHTADHDQRILVGGREDDVNEGFTPTLSEASSLNGALGNIMVDDEDELYQQESLNVVPIRLSFEKHPLLIETVIQHLFDFTDNPFSILLVNRTWYLYFHHVYIQQKSRNKDENHPSFLERIGRSIARRDMKKLTNFVYSMHVMHSHLMRGITHVQIQENKSKKDEASSMDVCMTLSNGNIIKKDSSKSTWEEFTITQKKKTHESPKPISSSTQQEFFDQAEDSILGGSNVLSSGTKSYCTAVVSKKSNEANEKRFIVTGGNDCIIRVLDYETGELQASFSKANRQPILALSLSGDKIFSASDGVYVLQYNQVDEVKTEIPEHLNDKEDHEFEKRTKFQIPKTKLSKEEEKKREKELRKQYQKKQIKEKKDRGTLKKSRIVLLKSFKHQYAGLVTSMQIHKYDKSHLLLITSHTDNSIRLWDYHTETVLAVIIGDYCAPVFSAFLSFKGFGKQKYFSVCSINDSFENAYVWNPNTLLPSPTVQYNSNPNATIEDVLFRKRNYDISSQNILFPEKHCKEFAFFSLTTPFQTIFSIPFQIEEDMLSCLGRRTSEIGIFQPNVSLDIVNKRENPPIEKLKSQVHDSSSSYLLDEISQILEGVGTTSAKEIAATLKERIEKTLEEPLLTSTIAELIIWYACRSSNAHFSQVFSEICYRILFGLKTGPSKDSIYDVLKRALLSEKELLDLKTSSKLHPLFHTKLSHALLIANLFHMYPNYFRRVLREVILDVEKDLRSSWEAKNMAATSLNIMRMYILLIVPFTDKPVDISYVVLSVIDPEHLASISDIIKEITLNTNWDSSFYYVTIAKEMLSILESKHIYDWKCNLEQDFICKIYYTAASFRAYYTKQFVKNNIYNSRERIIYVETEAVPYLYGFGKRNIMKIQQQSRASVFIGKRPNDHDRRDKISTKKQHQEGDTFKKKQEKRHQKEEQCKKQLLGDYTSVSVRGEIRQVDLALALVDNLLINFYDKQQKFSRKFAPITSLFLLHDMINVEESFLLFTPYTRLPLGIKYINERRFALKPIGKEHEKVLTLSQALENPVLSSQNLKHISYGNGTISRKVYLNLQNDVTFCSEKYYSDKVFDNLSCILQSLRDYSQQRLKVKLTIGKLFFYQLPQHIESNNNCIPFCNFLYSFNQTIHNASEDIKALLLNPARHHSEKKVMDLKYSFDDNVSKHHQATITSKLAPSMAKKFESVMCIEIADKKNTQLLHLKFIVKSGDHVTVQFKSLKTIPATLCHYYYLNLTQKGSRQECDSLISFSPNGENVESQYYILIKFAQHLEEYSTSNIQTINQLLDYIKYQFLELEENDKPKYINLHDNYMLSNVTVAQIYTFECLYSKLDTDISSISMGIERNLNDSDIPLKIKLIYMQHHCSLHSTVTRYQWKMEIVKKHYASESAEKEVIPLLDASDILLY</sequence>
<evidence type="ECO:0000313" key="4">
    <source>
        <dbReference type="Proteomes" id="UP000816034"/>
    </source>
</evidence>
<proteinExistence type="predicted"/>
<accession>A0AA88KWG2</accession>
<dbReference type="Gene3D" id="2.130.10.10">
    <property type="entry name" value="YVTN repeat-like/Quinoprotein amine dehydrogenase"/>
    <property type="match status" value="1"/>
</dbReference>
<organism evidence="3 4">
    <name type="scientific">Naegleria lovaniensis</name>
    <name type="common">Amoeba</name>
    <dbReference type="NCBI Taxonomy" id="51637"/>
    <lineage>
        <taxon>Eukaryota</taxon>
        <taxon>Discoba</taxon>
        <taxon>Heterolobosea</taxon>
        <taxon>Tetramitia</taxon>
        <taxon>Eutetramitia</taxon>
        <taxon>Vahlkampfiidae</taxon>
        <taxon>Naegleria</taxon>
    </lineage>
</organism>
<feature type="region of interest" description="Disordered" evidence="2">
    <location>
        <begin position="364"/>
        <end position="393"/>
    </location>
</feature>
<keyword evidence="1" id="KW-0853">WD repeat</keyword>
<feature type="region of interest" description="Disordered" evidence="2">
    <location>
        <begin position="912"/>
        <end position="949"/>
    </location>
</feature>
<dbReference type="InterPro" id="IPR036612">
    <property type="entry name" value="KH_dom_type_1_sf"/>
</dbReference>
<feature type="region of interest" description="Disordered" evidence="2">
    <location>
        <begin position="1"/>
        <end position="29"/>
    </location>
</feature>
<dbReference type="Proteomes" id="UP000816034">
    <property type="component" value="Unassembled WGS sequence"/>
</dbReference>
<comment type="caution">
    <text evidence="3">The sequence shown here is derived from an EMBL/GenBank/DDBJ whole genome shotgun (WGS) entry which is preliminary data.</text>
</comment>
<gene>
    <name evidence="3" type="ORF">C9374_011255</name>
</gene>
<evidence type="ECO:0000256" key="2">
    <source>
        <dbReference type="SAM" id="MobiDB-lite"/>
    </source>
</evidence>
<dbReference type="SUPFAM" id="SSF50978">
    <property type="entry name" value="WD40 repeat-like"/>
    <property type="match status" value="1"/>
</dbReference>
<feature type="compositionally biased region" description="Basic and acidic residues" evidence="2">
    <location>
        <begin position="914"/>
        <end position="949"/>
    </location>
</feature>
<evidence type="ECO:0000256" key="1">
    <source>
        <dbReference type="PROSITE-ProRule" id="PRU00221"/>
    </source>
</evidence>
<dbReference type="SMART" id="SM00320">
    <property type="entry name" value="WD40"/>
    <property type="match status" value="3"/>
</dbReference>
<dbReference type="InterPro" id="IPR015943">
    <property type="entry name" value="WD40/YVTN_repeat-like_dom_sf"/>
</dbReference>
<keyword evidence="4" id="KW-1185">Reference proteome</keyword>
<name>A0AA88KWG2_NAELO</name>
<dbReference type="SUPFAM" id="SSF54791">
    <property type="entry name" value="Eukaryotic type KH-domain (KH-domain type I)"/>
    <property type="match status" value="1"/>
</dbReference>
<dbReference type="EMBL" id="PYSW02000004">
    <property type="protein sequence ID" value="KAG2392530.1"/>
    <property type="molecule type" value="Genomic_DNA"/>
</dbReference>
<dbReference type="InterPro" id="IPR036322">
    <property type="entry name" value="WD40_repeat_dom_sf"/>
</dbReference>
<protein>
    <submittedName>
        <fullName evidence="3">Uncharacterized protein</fullName>
    </submittedName>
</protein>
<dbReference type="GeneID" id="68103709"/>